<sequence length="380" mass="43896">MFKREQNPAIVMEYAVEQPMHMNSEIVMVDLTGTRSHAAEGVPISKRPVAMLKKTIKTEPQREELVVRNRVDAAEEIDGVPSLSDPPILQSKNITRDEVMIQGVELLQKLGSRQHNRRDLSEEMNAWLDEHKVRVLTQHAKGLVYLWGMKYDRKFTFWVHRAYEDLTEYSYTDDEEVTQPLLSWRDLIKEPLREMRFIAAESDRDMQRRIIHVNKQLQKGMAWLDWQEQRRHAQRETAAKEEKRAREELSAAATRVRISHEALNVSGGKLDELLQKTSEVLAIAKSTAGPAVKKRRVEPTPATASAVASSKRKQIVEDVQVMVDSLKYCLPSARTVFVQLEKVLKHFDEGIAKDIDYDLDRCLVRRRKRISELLDSPTHD</sequence>
<organism evidence="1 2">
    <name type="scientific">Dactylonectria macrodidyma</name>
    <dbReference type="NCBI Taxonomy" id="307937"/>
    <lineage>
        <taxon>Eukaryota</taxon>
        <taxon>Fungi</taxon>
        <taxon>Dikarya</taxon>
        <taxon>Ascomycota</taxon>
        <taxon>Pezizomycotina</taxon>
        <taxon>Sordariomycetes</taxon>
        <taxon>Hypocreomycetidae</taxon>
        <taxon>Hypocreales</taxon>
        <taxon>Nectriaceae</taxon>
        <taxon>Dactylonectria</taxon>
    </lineage>
</organism>
<reference evidence="1" key="1">
    <citation type="journal article" date="2021" name="Nat. Commun.">
        <title>Genetic determinants of endophytism in the Arabidopsis root mycobiome.</title>
        <authorList>
            <person name="Mesny F."/>
            <person name="Miyauchi S."/>
            <person name="Thiergart T."/>
            <person name="Pickel B."/>
            <person name="Atanasova L."/>
            <person name="Karlsson M."/>
            <person name="Huettel B."/>
            <person name="Barry K.W."/>
            <person name="Haridas S."/>
            <person name="Chen C."/>
            <person name="Bauer D."/>
            <person name="Andreopoulos W."/>
            <person name="Pangilinan J."/>
            <person name="LaButti K."/>
            <person name="Riley R."/>
            <person name="Lipzen A."/>
            <person name="Clum A."/>
            <person name="Drula E."/>
            <person name="Henrissat B."/>
            <person name="Kohler A."/>
            <person name="Grigoriev I.V."/>
            <person name="Martin F.M."/>
            <person name="Hacquard S."/>
        </authorList>
    </citation>
    <scope>NUCLEOTIDE SEQUENCE</scope>
    <source>
        <strain evidence="1">MPI-CAGE-AT-0147</strain>
    </source>
</reference>
<proteinExistence type="predicted"/>
<evidence type="ECO:0000313" key="2">
    <source>
        <dbReference type="Proteomes" id="UP000738349"/>
    </source>
</evidence>
<evidence type="ECO:0000313" key="1">
    <source>
        <dbReference type="EMBL" id="KAH7175464.1"/>
    </source>
</evidence>
<comment type="caution">
    <text evidence="1">The sequence shown here is derived from an EMBL/GenBank/DDBJ whole genome shotgun (WGS) entry which is preliminary data.</text>
</comment>
<accession>A0A9P9FQN1</accession>
<protein>
    <submittedName>
        <fullName evidence="1">Uncharacterized protein</fullName>
    </submittedName>
</protein>
<gene>
    <name evidence="1" type="ORF">EDB81DRAFT_939612</name>
</gene>
<dbReference type="Proteomes" id="UP000738349">
    <property type="component" value="Unassembled WGS sequence"/>
</dbReference>
<dbReference type="AlphaFoldDB" id="A0A9P9FQN1"/>
<dbReference type="OrthoDB" id="5091697at2759"/>
<keyword evidence="2" id="KW-1185">Reference proteome</keyword>
<dbReference type="EMBL" id="JAGMUV010000001">
    <property type="protein sequence ID" value="KAH7175464.1"/>
    <property type="molecule type" value="Genomic_DNA"/>
</dbReference>
<name>A0A9P9FQN1_9HYPO</name>